<dbReference type="InterPro" id="IPR027417">
    <property type="entry name" value="P-loop_NTPase"/>
</dbReference>
<dbReference type="Pfam" id="PF05970">
    <property type="entry name" value="PIF1"/>
    <property type="match status" value="1"/>
</dbReference>
<dbReference type="GO" id="GO:0006310">
    <property type="term" value="P:DNA recombination"/>
    <property type="evidence" value="ECO:0007669"/>
    <property type="project" value="UniProtKB-KW"/>
</dbReference>
<dbReference type="EC" id="5.6.2.3" evidence="1"/>
<comment type="cofactor">
    <cofactor evidence="1">
        <name>Mg(2+)</name>
        <dbReference type="ChEBI" id="CHEBI:18420"/>
    </cofactor>
</comment>
<keyword evidence="1" id="KW-0378">Hydrolase</keyword>
<keyword evidence="1" id="KW-0233">DNA recombination</keyword>
<dbReference type="GO" id="GO:0043139">
    <property type="term" value="F:5'-3' DNA helicase activity"/>
    <property type="evidence" value="ECO:0007669"/>
    <property type="project" value="UniProtKB-EC"/>
</dbReference>
<feature type="domain" description="DNA helicase Pif1-like DEAD-box helicase" evidence="3">
    <location>
        <begin position="1020"/>
        <end position="1144"/>
    </location>
</feature>
<dbReference type="EMBL" id="SGPL01000085">
    <property type="protein sequence ID" value="THH18147.1"/>
    <property type="molecule type" value="Genomic_DNA"/>
</dbReference>
<evidence type="ECO:0000313" key="6">
    <source>
        <dbReference type="Proteomes" id="UP000310158"/>
    </source>
</evidence>
<dbReference type="Proteomes" id="UP000310158">
    <property type="component" value="Unassembled WGS sequence"/>
</dbReference>
<accession>A0A4S4M149</accession>
<dbReference type="GO" id="GO:0000723">
    <property type="term" value="P:telomere maintenance"/>
    <property type="evidence" value="ECO:0007669"/>
    <property type="project" value="InterPro"/>
</dbReference>
<keyword evidence="1" id="KW-0227">DNA damage</keyword>
<feature type="domain" description="Helitron helicase-like" evidence="4">
    <location>
        <begin position="488"/>
        <end position="657"/>
    </location>
</feature>
<protein>
    <recommendedName>
        <fullName evidence="1">ATP-dependent DNA helicase</fullName>
        <ecNumber evidence="1">5.6.2.3</ecNumber>
    </recommendedName>
</protein>
<keyword evidence="1" id="KW-0547">Nucleotide-binding</keyword>
<dbReference type="Gene3D" id="3.40.50.300">
    <property type="entry name" value="P-loop containing nucleotide triphosphate hydrolases"/>
    <property type="match status" value="1"/>
</dbReference>
<sequence length="1655" mass="188055">MTYSEIKTCRTYDNLDNVSTIRIHRSKQTSQHEDDAVEVVEVIDIRTSTQRSRGVWLYRQYYSKSGRETDLFVRSDPAAKDERLRRVRKLKKSHSMSNFLPSLETFAKGTAATAAGLSTIGMLSRVHSCRTFQPRPTSLFLISTSNSRHQMALDSVRLKSYLLLQRPNLHVPGATQIEWDDEQDDEAYDMYGQPSGQSSQKRYDWTKGRMEDDIDHDVPQKCKRDDDGDSEGQGSQSTFFQSCNVTMPRTSSPATIQPHPHSQNAESSSQQHRTRTARLQAAQTCSGRRMLDRLPPWPPQFSALLRQPALARNFVDQCRSINNFFSFAGIAVTGGFTQFPPRSGPPAVTIMGHTYHIVRDAEMPSHSIHWFLYDENAHTAAAGNFGIHATIMQAVHDVLTRFNPYVHSLRATHPSPASPAVRDIELREHTVTGEFAAVLHAANTTTLSPRLIIIRGKRQTTGHILDILTRHYELLHYVLLFPHGDIQWYRSRLFRDDDNRFSTLGRLTYEYLVDMFSRVEEERLAYITRECRHQAHVESARSDSPDDTLDSDLSLPASFLGSCAWASEETADSMALGRSYGKPSFFCTMTFNPNWPEVRSRLTYGQSASDIPFIIARVFKVRLDSVLHILRTCFRKKLYLIKIVEFQRRGFPHAHIVFKISPELPFEQLDMLISAELPVDDPTLREKVLRYNMHPKNHLDRAFSRCNRTTLDSHGHVQWRRRNDADRWVVPYCPALLNFADCHFHFDVIFTSHVFMYLYKYLHKGPDQAHFNIHQPGEQSNEAQDYIKGHYLSAPEAAWRILGYETTRKEPSVTCLPIHLPGENRLQFRRVDTANTSSTSMLNRYFLRPSSLASFRYESYNEEFVLYSYNVRSFEDARTVHGTLHPTFYDAAKALLLIDDRNEGLLAIREAIESLRTPSQLRFLFIHVIVEGYPVLPLWDQFHEALMLDHFDRTQSTSAATDCTLRDLETLLADSGKHLHFYDLPQPSSARSQEVEHELAFFQDRLPVLRLLAHDMYSSLTTDQRHIIDTISAVITHPHPQHTLFFIEGKPGRGKTYMVNALATALRSQSRIVLIIGTSALAATLYDRGRTAHHLFDIPVMENNINLQSKISEYSHRADLIRAASVIIWDELPMANRAAWECVDIAPVIPNGGPTAILHASVKSSALWRSVTIYQLTTPIRTAEDPQYSALIDDIDEDTTHNEVSLAFLRSTTSVDECLNFLYPSHVLPNATLCFNRAFLSPLHTYVDKFNVLALAAHPSDEQLYYSSDALRECDSTDAPELLPDYFTQLKHPAVPAHKLALKVGTICTIECNLAVDKKLVHNARVEVVALRQRSIDVRVIGSDEIHSLPRILFSFNPPYSSWTVNCRQFPLRIAYATTFNSCLGLTLDRIVVDIRTSIFAHGQLYTALSRFRYEHRLQRPLTGACDTSHVTRHNVCTRLNDNIQMYQLTKDAQNEDSHYLNVDSGLRISPGTHKVDLDIWSAMTLSRPSTPKSPSVEALRIRFSLYAAPVCQRAGDNKVNTDLGVVKTGNNANEGEVVVLTAEPTVNAVYEDAIHVLSTKPPKEEHKLGAVTQQEDYYRNFRMNSMNSDAAANGTSKTVDGYMIFILYSVALLACKFHCSLFTLQVGSPLMPSYIVVRFIVSSAYMIIRLFAGE</sequence>
<evidence type="ECO:0000256" key="2">
    <source>
        <dbReference type="SAM" id="MobiDB-lite"/>
    </source>
</evidence>
<dbReference type="GO" id="GO:0005524">
    <property type="term" value="F:ATP binding"/>
    <property type="evidence" value="ECO:0007669"/>
    <property type="project" value="UniProtKB-KW"/>
</dbReference>
<dbReference type="PANTHER" id="PTHR10492:SF57">
    <property type="entry name" value="ATP-DEPENDENT DNA HELICASE"/>
    <property type="match status" value="1"/>
</dbReference>
<evidence type="ECO:0000259" key="3">
    <source>
        <dbReference type="Pfam" id="PF05970"/>
    </source>
</evidence>
<evidence type="ECO:0000259" key="4">
    <source>
        <dbReference type="Pfam" id="PF14214"/>
    </source>
</evidence>
<comment type="similarity">
    <text evidence="1">Belongs to the helicase family.</text>
</comment>
<feature type="compositionally biased region" description="Basic and acidic residues" evidence="2">
    <location>
        <begin position="210"/>
        <end position="226"/>
    </location>
</feature>
<evidence type="ECO:0000313" key="5">
    <source>
        <dbReference type="EMBL" id="THH18147.1"/>
    </source>
</evidence>
<comment type="catalytic activity">
    <reaction evidence="1">
        <text>ATP + H2O = ADP + phosphate + H(+)</text>
        <dbReference type="Rhea" id="RHEA:13065"/>
        <dbReference type="ChEBI" id="CHEBI:15377"/>
        <dbReference type="ChEBI" id="CHEBI:15378"/>
        <dbReference type="ChEBI" id="CHEBI:30616"/>
        <dbReference type="ChEBI" id="CHEBI:43474"/>
        <dbReference type="ChEBI" id="CHEBI:456216"/>
        <dbReference type="EC" id="5.6.2.3"/>
    </reaction>
</comment>
<feature type="region of interest" description="Disordered" evidence="2">
    <location>
        <begin position="210"/>
        <end position="278"/>
    </location>
</feature>
<comment type="caution">
    <text evidence="5">The sequence shown here is derived from an EMBL/GenBank/DDBJ whole genome shotgun (WGS) entry which is preliminary data.</text>
</comment>
<dbReference type="SUPFAM" id="SSF52540">
    <property type="entry name" value="P-loop containing nucleoside triphosphate hydrolases"/>
    <property type="match status" value="2"/>
</dbReference>
<dbReference type="PANTHER" id="PTHR10492">
    <property type="match status" value="1"/>
</dbReference>
<dbReference type="GO" id="GO:0006281">
    <property type="term" value="P:DNA repair"/>
    <property type="evidence" value="ECO:0007669"/>
    <property type="project" value="UniProtKB-KW"/>
</dbReference>
<reference evidence="5 6" key="1">
    <citation type="submission" date="2019-02" db="EMBL/GenBank/DDBJ databases">
        <title>Genome sequencing of the rare red list fungi Bondarzewia mesenterica.</title>
        <authorList>
            <person name="Buettner E."/>
            <person name="Kellner H."/>
        </authorList>
    </citation>
    <scope>NUCLEOTIDE SEQUENCE [LARGE SCALE GENOMIC DNA]</scope>
    <source>
        <strain evidence="5 6">DSM 108281</strain>
    </source>
</reference>
<name>A0A4S4M149_9AGAM</name>
<dbReference type="OrthoDB" id="3366231at2759"/>
<keyword evidence="6" id="KW-1185">Reference proteome</keyword>
<dbReference type="GO" id="GO:0016887">
    <property type="term" value="F:ATP hydrolysis activity"/>
    <property type="evidence" value="ECO:0007669"/>
    <property type="project" value="RHEA"/>
</dbReference>
<evidence type="ECO:0000256" key="1">
    <source>
        <dbReference type="RuleBase" id="RU363044"/>
    </source>
</evidence>
<keyword evidence="1" id="KW-0347">Helicase</keyword>
<dbReference type="Pfam" id="PF14214">
    <property type="entry name" value="Helitron_like_N"/>
    <property type="match status" value="1"/>
</dbReference>
<keyword evidence="1" id="KW-0234">DNA repair</keyword>
<proteinExistence type="inferred from homology"/>
<dbReference type="InterPro" id="IPR025476">
    <property type="entry name" value="Helitron_helicase-like"/>
</dbReference>
<feature type="compositionally biased region" description="Polar residues" evidence="2">
    <location>
        <begin position="238"/>
        <end position="271"/>
    </location>
</feature>
<dbReference type="InterPro" id="IPR010285">
    <property type="entry name" value="DNA_helicase_pif1-like_DEAD"/>
</dbReference>
<organism evidence="5 6">
    <name type="scientific">Bondarzewia mesenterica</name>
    <dbReference type="NCBI Taxonomy" id="1095465"/>
    <lineage>
        <taxon>Eukaryota</taxon>
        <taxon>Fungi</taxon>
        <taxon>Dikarya</taxon>
        <taxon>Basidiomycota</taxon>
        <taxon>Agaricomycotina</taxon>
        <taxon>Agaricomycetes</taxon>
        <taxon>Russulales</taxon>
        <taxon>Bondarzewiaceae</taxon>
        <taxon>Bondarzewia</taxon>
    </lineage>
</organism>
<keyword evidence="1" id="KW-0067">ATP-binding</keyword>
<gene>
    <name evidence="5" type="ORF">EW146_g2793</name>
</gene>